<accession>A0A4Q0YS35</accession>
<organism evidence="1 2">
    <name type="scientific">Veronia nyctiphanis</name>
    <dbReference type="NCBI Taxonomy" id="1278244"/>
    <lineage>
        <taxon>Bacteria</taxon>
        <taxon>Pseudomonadati</taxon>
        <taxon>Pseudomonadota</taxon>
        <taxon>Gammaproteobacteria</taxon>
        <taxon>Vibrionales</taxon>
        <taxon>Vibrionaceae</taxon>
        <taxon>Veronia</taxon>
    </lineage>
</organism>
<proteinExistence type="predicted"/>
<name>A0A4Q0YS35_9GAMM</name>
<reference evidence="1 2" key="1">
    <citation type="submission" date="2017-10" db="EMBL/GenBank/DDBJ databases">
        <title>Nyctiphanis sp. nov., isolated from the stomach of the euphausiid Nyctiphanes simplex (Hansen, 1911) in the Gulf of California.</title>
        <authorList>
            <person name="Gomez-Gil B."/>
            <person name="Aguilar-Mendez M."/>
            <person name="Lopez-Cortes A."/>
            <person name="Gomez-Gutierrez J."/>
            <person name="Roque A."/>
            <person name="Lang E."/>
            <person name="Gonzalez-Castillo A."/>
        </authorList>
    </citation>
    <scope>NUCLEOTIDE SEQUENCE [LARGE SCALE GENOMIC DNA]</scope>
    <source>
        <strain evidence="1 2">CAIM 600</strain>
    </source>
</reference>
<evidence type="ECO:0000313" key="2">
    <source>
        <dbReference type="Proteomes" id="UP000290287"/>
    </source>
</evidence>
<dbReference type="InterPro" id="IPR038081">
    <property type="entry name" value="CalX-like_sf"/>
</dbReference>
<keyword evidence="2" id="KW-1185">Reference proteome</keyword>
<protein>
    <submittedName>
        <fullName evidence="1">Uncharacterized protein</fullName>
    </submittedName>
</protein>
<dbReference type="InterPro" id="IPR010221">
    <property type="entry name" value="VCBS_dom"/>
</dbReference>
<dbReference type="Gene3D" id="2.60.40.2030">
    <property type="match status" value="4"/>
</dbReference>
<dbReference type="Proteomes" id="UP000290287">
    <property type="component" value="Unassembled WGS sequence"/>
</dbReference>
<gene>
    <name evidence="1" type="ORF">CS022_04990</name>
</gene>
<evidence type="ECO:0000313" key="1">
    <source>
        <dbReference type="EMBL" id="RXJ74010.1"/>
    </source>
</evidence>
<dbReference type="SUPFAM" id="SSF141072">
    <property type="entry name" value="CalX-like"/>
    <property type="match status" value="7"/>
</dbReference>
<dbReference type="EMBL" id="PEIB01000004">
    <property type="protein sequence ID" value="RXJ74010.1"/>
    <property type="molecule type" value="Genomic_DNA"/>
</dbReference>
<comment type="caution">
    <text evidence="1">The sequence shown here is derived from an EMBL/GenBank/DDBJ whole genome shotgun (WGS) entry which is preliminary data.</text>
</comment>
<dbReference type="AlphaFoldDB" id="A0A4Q0YS35"/>
<dbReference type="NCBIfam" id="TIGR01965">
    <property type="entry name" value="VCBS_repeat"/>
    <property type="match status" value="2"/>
</dbReference>
<dbReference type="OrthoDB" id="5918423at2"/>
<sequence length="1208" mass="128714">MNSDGTWEYVVDPNKIVPLDGGEQAHDSFTFTASDGSVHEITMTVTGTEDAAIVSGIFEGEVTEPDNWDTPIQASGTLSIMDPDSNDTPAFNNVTLQGSYGKFELVNGQWTYTLDKNISPDIAHGETETDNFTLTATDGTEREIKVDVKGSPTEVTQITHYQDGNENAGDDDSQWPGWTLDVNNRSASDTEVQLSLGKNTDTASLADDFTGVMKLYSAKSGDLLETVNYDTSSGLVNITLPAYEGQIRVLMQPKDDVLKEGIEQLTIKAKIADINTDWIDSAAVSLSDESGTGDTVDITLTQDKPNVTEGDTITYTVKLSHAAPAGSKVMIAYSYDSAEGDDITEVREALIGSDGKTATFTVQTTDDVLKEANETFSVEVTDVLTAAGGEAFEKVNINSAKVDTTIVDDGGSTVDVSLTASTSSVTEGESVTYTVKLSHAAPAGSKVKIDFTYPDSQGEDITEVREALIGEDGKTATFTVDTTDDVLKEADETFTVKITDVLSSSGTDAFENLNLQGAEVNTVIVDDGNSDVDITLTSDKTSVTEGEDVTYTVQLSHAAPAGSKVTIEYVYPNAKGEDITEIREALIDDDGKTATFTVQTTDDVLKEASEDFSVRVTDVLTTAGGKAFEKVNLTHAEIDTTIVDDGNSTVEVSLSANTNAVTEGESVTYTVKLSHAAPAGSKVKIDFTYTDSQGEDITEVQEAEIGPDGKSATFTVNTTDDVLKEANETFTVAVTDVLSSSGTDAFENLDLNKAKVDTVIVDDGSSIVDVTLTQDKNAVTEGDDVTYTVELSDKAPPNSKVLIDYTYTNSQGEDITEVREASINEDGMTASFVVTTTDDVLKEGNETFSVEVTQVVSSSGLDVFENVNLNGAKVDTTIIDDGNSVVEVVLTADKTNVTEGDTVTYTVELNNEAPPGSKVTIDYAYTTAEGEDITEVREAEIGPDGKTASFEVIMTNDVLNEDSETFSVMVTDVKSPSGAEAFENLDLNKAKVDTTIVDAGDSIVDVTLSANKSDVTEGDSVTYTVELSHAAPAGSKIKIDFTYPDSQGEDITEVKEAEIGPDGKTATFTVNTTDDVLKEANETFSVNVTDVLSQSGSNAFENVNLNAASIDTTIIDDGQSVVDITLTADKTSVTEGDAITYTVKLSHDAPANSKVKIAYTYPNAQGEDITEIKEATIEPMAKPPISPLRRLMMFSRKPMRCSPSPSRR</sequence>